<dbReference type="InterPro" id="IPR014729">
    <property type="entry name" value="Rossmann-like_a/b/a_fold"/>
</dbReference>
<organism evidence="1 2">
    <name type="scientific">Streptococcus oricebi</name>
    <dbReference type="NCBI Taxonomy" id="1547447"/>
    <lineage>
        <taxon>Bacteria</taxon>
        <taxon>Bacillati</taxon>
        <taxon>Bacillota</taxon>
        <taxon>Bacilli</taxon>
        <taxon>Lactobacillales</taxon>
        <taxon>Streptococcaceae</taxon>
        <taxon>Streptococcus</taxon>
    </lineage>
</organism>
<dbReference type="RefSeq" id="WP_209628258.1">
    <property type="nucleotide sequence ID" value="NZ_PRDG01000004.1"/>
</dbReference>
<reference evidence="1 2" key="1">
    <citation type="submission" date="2018-02" db="EMBL/GenBank/DDBJ databases">
        <title>Draft genome sequence of Streptococcus oricebi CCUG 70868T type strain.</title>
        <authorList>
            <person name="Mendez V."/>
            <person name="Salva-Serra F."/>
            <person name="Jaen-Luchoro D."/>
            <person name="Gonzales-Siles L."/>
            <person name="Karlsson R."/>
            <person name="Engstrom-Jakobsson H."/>
            <person name="Busquets A."/>
            <person name="Gomila M."/>
            <person name="Pineiro-Iglesias B."/>
            <person name="Bennasar-Figueras A."/>
            <person name="Seeger M."/>
            <person name="Moore E."/>
        </authorList>
    </citation>
    <scope>NUCLEOTIDE SEQUENCE [LARGE SCALE GENOMIC DNA]</scope>
    <source>
        <strain evidence="1 2">CCUG 70868</strain>
    </source>
</reference>
<dbReference type="Gene3D" id="3.40.50.620">
    <property type="entry name" value="HUPs"/>
    <property type="match status" value="1"/>
</dbReference>
<dbReference type="Proteomes" id="UP001519296">
    <property type="component" value="Unassembled WGS sequence"/>
</dbReference>
<evidence type="ECO:0000313" key="2">
    <source>
        <dbReference type="Proteomes" id="UP001519296"/>
    </source>
</evidence>
<sequence>MKEKIAEQINQLADFCGKRDLTDLSRASLQARYGLEQVDVFVLFGGSILAGGDLLAQAIRQGLAQHYLIVGGRGHTTASLEQELVAVGLDLVGQDLSEAQLFASYLQERRGLTVDFLETASTNCGNNISYLLDLLEREGLDFKSLIFCQDATMQLRMEAVWRKLAPQESQVINFASYQTRVRVKDGNLVYEKEELGMWDLERYLSLLLGEIPRLRDDQEGYGPLGKNYLAHVDIPDQVEQAFEGLAQTYSHLIRQANPRYASKEEK</sequence>
<evidence type="ECO:0000313" key="1">
    <source>
        <dbReference type="EMBL" id="MBP2623758.1"/>
    </source>
</evidence>
<accession>A0ABS5B4I7</accession>
<proteinExistence type="predicted"/>
<dbReference type="EMBL" id="PRDG01000004">
    <property type="protein sequence ID" value="MBP2623758.1"/>
    <property type="molecule type" value="Genomic_DNA"/>
</dbReference>
<dbReference type="PANTHER" id="PTHR30336">
    <property type="entry name" value="INNER MEMBRANE PROTEIN, PROBABLE PERMEASE"/>
    <property type="match status" value="1"/>
</dbReference>
<evidence type="ECO:0008006" key="3">
    <source>
        <dbReference type="Google" id="ProtNLM"/>
    </source>
</evidence>
<dbReference type="PANTHER" id="PTHR30336:SF20">
    <property type="entry name" value="DUF218 DOMAIN-CONTAINING PROTEIN"/>
    <property type="match status" value="1"/>
</dbReference>
<comment type="caution">
    <text evidence="1">The sequence shown here is derived from an EMBL/GenBank/DDBJ whole genome shotgun (WGS) entry which is preliminary data.</text>
</comment>
<keyword evidence="2" id="KW-1185">Reference proteome</keyword>
<name>A0ABS5B4I7_9STRE</name>
<gene>
    <name evidence="1" type="ORF">C4K46_07365</name>
</gene>
<protein>
    <recommendedName>
        <fullName evidence="3">DUF218 domain-containing protein</fullName>
    </recommendedName>
</protein>
<dbReference type="InterPro" id="IPR051599">
    <property type="entry name" value="Cell_Envelope_Assoc"/>
</dbReference>
<dbReference type="Gene3D" id="1.10.3620.10">
    <property type="entry name" value="YdcF like domain"/>
    <property type="match status" value="1"/>
</dbReference>